<accession>A0A839XYX2</accession>
<evidence type="ECO:0000313" key="2">
    <source>
        <dbReference type="EMBL" id="MBB3665613.1"/>
    </source>
</evidence>
<dbReference type="InterPro" id="IPR037401">
    <property type="entry name" value="SnoaL-like"/>
</dbReference>
<dbReference type="Proteomes" id="UP000564573">
    <property type="component" value="Unassembled WGS sequence"/>
</dbReference>
<reference evidence="2 3" key="1">
    <citation type="submission" date="2020-08" db="EMBL/GenBank/DDBJ databases">
        <title>Sequencing the genomes of 1000 actinobacteria strains.</title>
        <authorList>
            <person name="Klenk H.-P."/>
        </authorList>
    </citation>
    <scope>NUCLEOTIDE SEQUENCE [LARGE SCALE GENOMIC DNA]</scope>
    <source>
        <strain evidence="2 3">DSM 45267</strain>
    </source>
</reference>
<dbReference type="EMBL" id="JACIBS010000005">
    <property type="protein sequence ID" value="MBB3665613.1"/>
    <property type="molecule type" value="Genomic_DNA"/>
</dbReference>
<dbReference type="Gene3D" id="3.10.450.50">
    <property type="match status" value="1"/>
</dbReference>
<keyword evidence="3" id="KW-1185">Reference proteome</keyword>
<gene>
    <name evidence="2" type="ORF">FB384_004571</name>
</gene>
<organism evidence="2 3">
    <name type="scientific">Prauserella sediminis</name>
    <dbReference type="NCBI Taxonomy" id="577680"/>
    <lineage>
        <taxon>Bacteria</taxon>
        <taxon>Bacillati</taxon>
        <taxon>Actinomycetota</taxon>
        <taxon>Actinomycetes</taxon>
        <taxon>Pseudonocardiales</taxon>
        <taxon>Pseudonocardiaceae</taxon>
        <taxon>Prauserella</taxon>
        <taxon>Prauserella salsuginis group</taxon>
    </lineage>
</organism>
<dbReference type="Pfam" id="PF13577">
    <property type="entry name" value="SnoaL_4"/>
    <property type="match status" value="1"/>
</dbReference>
<protein>
    <recommendedName>
        <fullName evidence="1">SnoaL-like domain-containing protein</fullName>
    </recommendedName>
</protein>
<dbReference type="SUPFAM" id="SSF54427">
    <property type="entry name" value="NTF2-like"/>
    <property type="match status" value="1"/>
</dbReference>
<name>A0A839XYX2_9PSEU</name>
<proteinExistence type="predicted"/>
<dbReference type="InterPro" id="IPR032710">
    <property type="entry name" value="NTF2-like_dom_sf"/>
</dbReference>
<evidence type="ECO:0000313" key="3">
    <source>
        <dbReference type="Proteomes" id="UP000564573"/>
    </source>
</evidence>
<feature type="domain" description="SnoaL-like" evidence="1">
    <location>
        <begin position="22"/>
        <end position="135"/>
    </location>
</feature>
<dbReference type="RefSeq" id="WP_183786818.1">
    <property type="nucleotide sequence ID" value="NZ_JACIBS010000005.1"/>
</dbReference>
<dbReference type="AlphaFoldDB" id="A0A839XYX2"/>
<evidence type="ECO:0000259" key="1">
    <source>
        <dbReference type="Pfam" id="PF13577"/>
    </source>
</evidence>
<sequence>MNRTGTGEQSGTIATVATEAALLQNGYALAVDSRDWDHFRTLFAPDVVAVYPHGRFDGVDAWLDNFVPIHDEYAWSLHVMSTHVTGEDEHGFWATCYGRIQWIHQDRPTLLNRGEVVYRDRLRQDAGQWLIAQRRLDMVMREPEVPIPPTAGYPAAVAELGDRGPI</sequence>
<comment type="caution">
    <text evidence="2">The sequence shown here is derived from an EMBL/GenBank/DDBJ whole genome shotgun (WGS) entry which is preliminary data.</text>
</comment>